<dbReference type="EMBL" id="HBUF01360110">
    <property type="protein sequence ID" value="CAG6720224.1"/>
    <property type="molecule type" value="Transcribed_RNA"/>
</dbReference>
<dbReference type="SUPFAM" id="SSF53187">
    <property type="entry name" value="Zn-dependent exopeptidases"/>
    <property type="match status" value="1"/>
</dbReference>
<dbReference type="EMBL" id="HBUF01672482">
    <property type="protein sequence ID" value="CAG6790716.1"/>
    <property type="molecule type" value="Transcribed_RNA"/>
</dbReference>
<evidence type="ECO:0000256" key="11">
    <source>
        <dbReference type="ARBA" id="ARBA00023315"/>
    </source>
</evidence>
<dbReference type="PANTHER" id="PTHR12283:SF6">
    <property type="entry name" value="GLUTAMINYL-PEPTIDE CYCLOTRANSFERASE-RELATED"/>
    <property type="match status" value="1"/>
</dbReference>
<protein>
    <recommendedName>
        <fullName evidence="5">Glutaminyl-peptide cyclotransferase</fullName>
        <ecNumber evidence="4">2.3.2.5</ecNumber>
    </recommendedName>
</protein>
<dbReference type="InterPro" id="IPR037457">
    <property type="entry name" value="M28_QC"/>
</dbReference>
<feature type="domain" description="Peptidase M28" evidence="14">
    <location>
        <begin position="107"/>
        <end position="330"/>
    </location>
</feature>
<dbReference type="FunFam" id="3.40.630.10:FF:000029">
    <property type="entry name" value="Glutaminyl-peptide cyclotransferase"/>
    <property type="match status" value="1"/>
</dbReference>
<dbReference type="AlphaFoldDB" id="A0A8D8TSM0"/>
<dbReference type="GO" id="GO:0005576">
    <property type="term" value="C:extracellular region"/>
    <property type="evidence" value="ECO:0007669"/>
    <property type="project" value="UniProtKB-SubCell"/>
</dbReference>
<keyword evidence="10" id="KW-1015">Disulfide bond</keyword>
<dbReference type="EMBL" id="HBUF01360111">
    <property type="protein sequence ID" value="CAG6720225.1"/>
    <property type="molecule type" value="Transcribed_RNA"/>
</dbReference>
<dbReference type="InterPro" id="IPR040234">
    <property type="entry name" value="QC/QCL"/>
</dbReference>
<feature type="signal peptide" evidence="13">
    <location>
        <begin position="1"/>
        <end position="22"/>
    </location>
</feature>
<comment type="function">
    <text evidence="12">Acts as a glutaminyl-peptide cyclotransferase. Responsible for the biosynthesis of pyroglutamyl peptides. Might be more efficient in the conversion of tri and tetrapeptides in vitro. Might have a relative preference for substrates containing hydrophobic amino acids in vitro.</text>
</comment>
<dbReference type="EMBL" id="HBUF01360109">
    <property type="protein sequence ID" value="CAG6720223.1"/>
    <property type="molecule type" value="Transcribed_RNA"/>
</dbReference>
<feature type="chain" id="PRO_5033671355" description="Glutaminyl-peptide cyclotransferase" evidence="13">
    <location>
        <begin position="23"/>
        <end position="342"/>
    </location>
</feature>
<dbReference type="Pfam" id="PF04389">
    <property type="entry name" value="Peptidase_M28"/>
    <property type="match status" value="1"/>
</dbReference>
<evidence type="ECO:0000256" key="5">
    <source>
        <dbReference type="ARBA" id="ARBA00016861"/>
    </source>
</evidence>
<dbReference type="GO" id="GO:0008270">
    <property type="term" value="F:zinc ion binding"/>
    <property type="evidence" value="ECO:0007669"/>
    <property type="project" value="TreeGrafter"/>
</dbReference>
<keyword evidence="9" id="KW-0862">Zinc</keyword>
<evidence type="ECO:0000256" key="12">
    <source>
        <dbReference type="ARBA" id="ARBA00057903"/>
    </source>
</evidence>
<organism evidence="15">
    <name type="scientific">Cacopsylla melanoneura</name>
    <dbReference type="NCBI Taxonomy" id="428564"/>
    <lineage>
        <taxon>Eukaryota</taxon>
        <taxon>Metazoa</taxon>
        <taxon>Ecdysozoa</taxon>
        <taxon>Arthropoda</taxon>
        <taxon>Hexapoda</taxon>
        <taxon>Insecta</taxon>
        <taxon>Pterygota</taxon>
        <taxon>Neoptera</taxon>
        <taxon>Paraneoptera</taxon>
        <taxon>Hemiptera</taxon>
        <taxon>Sternorrhyncha</taxon>
        <taxon>Psylloidea</taxon>
        <taxon>Psyllidae</taxon>
        <taxon>Psyllinae</taxon>
        <taxon>Cacopsylla</taxon>
    </lineage>
</organism>
<evidence type="ECO:0000256" key="4">
    <source>
        <dbReference type="ARBA" id="ARBA00012012"/>
    </source>
</evidence>
<evidence type="ECO:0000256" key="7">
    <source>
        <dbReference type="ARBA" id="ARBA00022679"/>
    </source>
</evidence>
<dbReference type="EMBL" id="HBUF01672484">
    <property type="protein sequence ID" value="CAG6790718.1"/>
    <property type="molecule type" value="Transcribed_RNA"/>
</dbReference>
<dbReference type="EMBL" id="HBUF01672483">
    <property type="protein sequence ID" value="CAG6790717.1"/>
    <property type="molecule type" value="Transcribed_RNA"/>
</dbReference>
<evidence type="ECO:0000256" key="2">
    <source>
        <dbReference type="ARBA" id="ARBA00004613"/>
    </source>
</evidence>
<evidence type="ECO:0000256" key="8">
    <source>
        <dbReference type="ARBA" id="ARBA00022723"/>
    </source>
</evidence>
<dbReference type="EMBL" id="HBUF01026007">
    <property type="protein sequence ID" value="CAG6612945.1"/>
    <property type="molecule type" value="Transcribed_RNA"/>
</dbReference>
<comment type="subcellular location">
    <subcellularLocation>
        <location evidence="2">Secreted</location>
    </subcellularLocation>
</comment>
<dbReference type="EMBL" id="HBUF01311442">
    <property type="protein sequence ID" value="CAG6693249.1"/>
    <property type="molecule type" value="Transcribed_RNA"/>
</dbReference>
<keyword evidence="6" id="KW-0964">Secreted</keyword>
<comment type="similarity">
    <text evidence="3">Belongs to the glutaminyl-peptide cyclotransferase family.</text>
</comment>
<evidence type="ECO:0000256" key="6">
    <source>
        <dbReference type="ARBA" id="ARBA00022525"/>
    </source>
</evidence>
<evidence type="ECO:0000256" key="13">
    <source>
        <dbReference type="SAM" id="SignalP"/>
    </source>
</evidence>
<dbReference type="EC" id="2.3.2.5" evidence="4"/>
<name>A0A8D8TSM0_9HEMI</name>
<evidence type="ECO:0000256" key="10">
    <source>
        <dbReference type="ARBA" id="ARBA00023157"/>
    </source>
</evidence>
<proteinExistence type="inferred from homology"/>
<keyword evidence="11" id="KW-0012">Acyltransferase</keyword>
<dbReference type="EMBL" id="HBUF01026008">
    <property type="protein sequence ID" value="CAG6612946.1"/>
    <property type="molecule type" value="Transcribed_RNA"/>
</dbReference>
<dbReference type="EMBL" id="HBUF01311441">
    <property type="protein sequence ID" value="CAG6693248.1"/>
    <property type="molecule type" value="Transcribed_RNA"/>
</dbReference>
<dbReference type="EMBL" id="HBUF01311440">
    <property type="protein sequence ID" value="CAG6693247.1"/>
    <property type="molecule type" value="Transcribed_RNA"/>
</dbReference>
<comment type="catalytic activity">
    <reaction evidence="1">
        <text>N-terminal L-glutaminyl-[peptide] = N-terminal 5-oxo-L-prolyl-[peptide] + NH4(+)</text>
        <dbReference type="Rhea" id="RHEA:23652"/>
        <dbReference type="Rhea" id="RHEA-COMP:11736"/>
        <dbReference type="Rhea" id="RHEA-COMP:11846"/>
        <dbReference type="ChEBI" id="CHEBI:28938"/>
        <dbReference type="ChEBI" id="CHEBI:64722"/>
        <dbReference type="ChEBI" id="CHEBI:87215"/>
        <dbReference type="EC" id="2.3.2.5"/>
    </reaction>
</comment>
<evidence type="ECO:0000256" key="9">
    <source>
        <dbReference type="ARBA" id="ARBA00022833"/>
    </source>
</evidence>
<dbReference type="CDD" id="cd03880">
    <property type="entry name" value="M28_QC_like"/>
    <property type="match status" value="1"/>
</dbReference>
<keyword evidence="13" id="KW-0732">Signal</keyword>
<dbReference type="PANTHER" id="PTHR12283">
    <property type="entry name" value="GLUTAMINYL-PEPTIDE CYCLOTRANSFERASE"/>
    <property type="match status" value="1"/>
</dbReference>
<evidence type="ECO:0000256" key="1">
    <source>
        <dbReference type="ARBA" id="ARBA00000001"/>
    </source>
</evidence>
<dbReference type="GO" id="GO:0016603">
    <property type="term" value="F:glutaminyl-peptide cyclotransferase activity"/>
    <property type="evidence" value="ECO:0007669"/>
    <property type="project" value="UniProtKB-EC"/>
</dbReference>
<reference evidence="15" key="1">
    <citation type="submission" date="2021-05" db="EMBL/GenBank/DDBJ databases">
        <authorList>
            <person name="Alioto T."/>
            <person name="Alioto T."/>
            <person name="Gomez Garrido J."/>
        </authorList>
    </citation>
    <scope>NUCLEOTIDE SEQUENCE</scope>
</reference>
<accession>A0A8D8TSM0</accession>
<keyword evidence="7 15" id="KW-0808">Transferase</keyword>
<evidence type="ECO:0000313" key="15">
    <source>
        <dbReference type="EMBL" id="CAG6693249.1"/>
    </source>
</evidence>
<evidence type="ECO:0000259" key="14">
    <source>
        <dbReference type="Pfam" id="PF04389"/>
    </source>
</evidence>
<keyword evidence="8" id="KW-0479">Metal-binding</keyword>
<dbReference type="InterPro" id="IPR007484">
    <property type="entry name" value="Peptidase_M28"/>
</dbReference>
<dbReference type="Gene3D" id="3.40.630.10">
    <property type="entry name" value="Zn peptidases"/>
    <property type="match status" value="1"/>
</dbReference>
<dbReference type="EMBL" id="HBUF01026006">
    <property type="protein sequence ID" value="CAG6612944.1"/>
    <property type="molecule type" value="Transcribed_RNA"/>
</dbReference>
<sequence length="342" mass="39212">MDFSVLICCLLVFNRMATSAEGLKLEKSNHAPHLLTPEDIVRLTGRIDMEDFNQVLDPILVERAIGSENHEVVKNYIISHLKGSGFELELDTFSDTVPNYGRVTFTNVIGHLNPGAPRVLSLACHYDSKIMSEPFVGATDSAVPCAMLLYIARILQQELAQMKDKKVGLDLIFFDGEEAFNEWGPQDSIWGARHLAEKWERSQLQYQGKTINKLEKMDMLVLLDLLGTANPHFYSYYPPTHKWYKQLVSIESRLLTQGLLNLVNSNRSKKTRYFKEMSTFPVAEDDHLPFYYRDVHVLHSIPYPFPSVWHKSSDSKSALDMNTIENLLKIYEVFVLEYMWGA</sequence>
<evidence type="ECO:0000256" key="3">
    <source>
        <dbReference type="ARBA" id="ARBA00006014"/>
    </source>
</evidence>